<dbReference type="GO" id="GO:0005829">
    <property type="term" value="C:cytosol"/>
    <property type="evidence" value="ECO:0007669"/>
    <property type="project" value="TreeGrafter"/>
</dbReference>
<dbReference type="AlphaFoldDB" id="A0AA91ZU71"/>
<sequence>MSVFLLIYVNSLHISKQYYESFSLQDKFICFLYITMYNKNKEVVILKLIALDMDGTLLSSNLEISKENLRAIRTAQAAGHVVMICSGRAKEDALKLLEEYQLSLPVGASNGAIVYVDGKVINSRCLQSDKVYKLAKLLESEGFPYKLYTNKGVYSPYNWKERVMNTFEENKHALDVTIEELERITEKQKKSNLITDFQKIEDVVNNPELEISKFFILTFDAGHRSQLLQSLQEDKEIMVTASAPTNLEIMDKHGHKGNGLQEMASYFNIPIQDTVAIGDNFNDVPMLEVAGLSVAMGNAEEDVKKLCDVVTLTNDEHGVAHAIEQYVLKQPSSSK</sequence>
<keyword evidence="1" id="KW-0378">Hydrolase</keyword>
<dbReference type="GO" id="GO:0000287">
    <property type="term" value="F:magnesium ion binding"/>
    <property type="evidence" value="ECO:0007669"/>
    <property type="project" value="TreeGrafter"/>
</dbReference>
<dbReference type="CDD" id="cd07516">
    <property type="entry name" value="HAD_Pase"/>
    <property type="match status" value="1"/>
</dbReference>
<dbReference type="GO" id="GO:0016791">
    <property type="term" value="F:phosphatase activity"/>
    <property type="evidence" value="ECO:0007669"/>
    <property type="project" value="UniProtKB-ARBA"/>
</dbReference>
<name>A0AA91ZU71_9BACI</name>
<dbReference type="InterPro" id="IPR036412">
    <property type="entry name" value="HAD-like_sf"/>
</dbReference>
<evidence type="ECO:0000313" key="1">
    <source>
        <dbReference type="EMBL" id="PED83349.1"/>
    </source>
</evidence>
<dbReference type="PANTHER" id="PTHR10000:SF55">
    <property type="entry name" value="5-AMINO-6-(5-PHOSPHO-D-RIBITYLAMINO)URACIL PHOSPHATASE YCSE"/>
    <property type="match status" value="1"/>
</dbReference>
<dbReference type="InterPro" id="IPR000150">
    <property type="entry name" value="Cof"/>
</dbReference>
<dbReference type="InterPro" id="IPR023214">
    <property type="entry name" value="HAD_sf"/>
</dbReference>
<dbReference type="Gene3D" id="3.30.1240.10">
    <property type="match status" value="1"/>
</dbReference>
<dbReference type="EMBL" id="NVOR01000017">
    <property type="protein sequence ID" value="PED83349.1"/>
    <property type="molecule type" value="Genomic_DNA"/>
</dbReference>
<dbReference type="InterPro" id="IPR006379">
    <property type="entry name" value="HAD-SF_hydro_IIB"/>
</dbReference>
<dbReference type="SFLD" id="SFLDG01144">
    <property type="entry name" value="C2.B.4:_PGP_Like"/>
    <property type="match status" value="1"/>
</dbReference>
<dbReference type="PANTHER" id="PTHR10000">
    <property type="entry name" value="PHOSPHOSERINE PHOSPHATASE"/>
    <property type="match status" value="1"/>
</dbReference>
<dbReference type="NCBIfam" id="TIGR01484">
    <property type="entry name" value="HAD-SF-IIB"/>
    <property type="match status" value="1"/>
</dbReference>
<accession>A0AA91ZU71</accession>
<organism evidence="1 2">
    <name type="scientific">Bacillus pseudomycoides</name>
    <dbReference type="NCBI Taxonomy" id="64104"/>
    <lineage>
        <taxon>Bacteria</taxon>
        <taxon>Bacillati</taxon>
        <taxon>Bacillota</taxon>
        <taxon>Bacilli</taxon>
        <taxon>Bacillales</taxon>
        <taxon>Bacillaceae</taxon>
        <taxon>Bacillus</taxon>
        <taxon>Bacillus cereus group</taxon>
    </lineage>
</organism>
<dbReference type="Proteomes" id="UP000221020">
    <property type="component" value="Unassembled WGS sequence"/>
</dbReference>
<dbReference type="PROSITE" id="PS01229">
    <property type="entry name" value="COF_2"/>
    <property type="match status" value="1"/>
</dbReference>
<proteinExistence type="predicted"/>
<dbReference type="SFLD" id="SFLDS00003">
    <property type="entry name" value="Haloacid_Dehalogenase"/>
    <property type="match status" value="1"/>
</dbReference>
<reference evidence="1 2" key="1">
    <citation type="submission" date="2017-09" db="EMBL/GenBank/DDBJ databases">
        <title>Large-scale bioinformatics analysis of Bacillus genomes uncovers conserved roles of natural products in bacterial physiology.</title>
        <authorList>
            <consortium name="Agbiome Team Llc"/>
            <person name="Bleich R.M."/>
            <person name="Grubbs K.J."/>
            <person name="Santa Maria K.C."/>
            <person name="Allen S.E."/>
            <person name="Farag S."/>
            <person name="Shank E.A."/>
            <person name="Bowers A."/>
        </authorList>
    </citation>
    <scope>NUCLEOTIDE SEQUENCE [LARGE SCALE GENOMIC DNA]</scope>
    <source>
        <strain evidence="1 2">AFS092012</strain>
    </source>
</reference>
<dbReference type="Gene3D" id="3.40.50.1000">
    <property type="entry name" value="HAD superfamily/HAD-like"/>
    <property type="match status" value="1"/>
</dbReference>
<gene>
    <name evidence="1" type="ORF">CON65_06885</name>
</gene>
<dbReference type="PROSITE" id="PS01228">
    <property type="entry name" value="COF_1"/>
    <property type="match status" value="1"/>
</dbReference>
<comment type="caution">
    <text evidence="1">The sequence shown here is derived from an EMBL/GenBank/DDBJ whole genome shotgun (WGS) entry which is preliminary data.</text>
</comment>
<evidence type="ECO:0000313" key="2">
    <source>
        <dbReference type="Proteomes" id="UP000221020"/>
    </source>
</evidence>
<dbReference type="Pfam" id="PF08282">
    <property type="entry name" value="Hydrolase_3"/>
    <property type="match status" value="1"/>
</dbReference>
<dbReference type="NCBIfam" id="TIGR00099">
    <property type="entry name" value="Cof-subfamily"/>
    <property type="match status" value="1"/>
</dbReference>
<dbReference type="SUPFAM" id="SSF56784">
    <property type="entry name" value="HAD-like"/>
    <property type="match status" value="1"/>
</dbReference>
<dbReference type="SFLD" id="SFLDG01140">
    <property type="entry name" value="C2.B:_Phosphomannomutase_and_P"/>
    <property type="match status" value="1"/>
</dbReference>
<protein>
    <submittedName>
        <fullName evidence="1">HAD family hydrolase</fullName>
    </submittedName>
</protein>